<organism evidence="2 3">
    <name type="scientific">Macrosiphum euphorbiae</name>
    <name type="common">potato aphid</name>
    <dbReference type="NCBI Taxonomy" id="13131"/>
    <lineage>
        <taxon>Eukaryota</taxon>
        <taxon>Metazoa</taxon>
        <taxon>Ecdysozoa</taxon>
        <taxon>Arthropoda</taxon>
        <taxon>Hexapoda</taxon>
        <taxon>Insecta</taxon>
        <taxon>Pterygota</taxon>
        <taxon>Neoptera</taxon>
        <taxon>Paraneoptera</taxon>
        <taxon>Hemiptera</taxon>
        <taxon>Sternorrhyncha</taxon>
        <taxon>Aphidomorpha</taxon>
        <taxon>Aphidoidea</taxon>
        <taxon>Aphididae</taxon>
        <taxon>Macrosiphini</taxon>
        <taxon>Macrosiphum</taxon>
    </lineage>
</organism>
<dbReference type="AlphaFoldDB" id="A0AAV0W5C0"/>
<keyword evidence="3" id="KW-1185">Reference proteome</keyword>
<feature type="domain" description="MULE transposase" evidence="1">
    <location>
        <begin position="184"/>
        <end position="279"/>
    </location>
</feature>
<dbReference type="PANTHER" id="PTHR47160">
    <property type="entry name" value="PUTATIVE-RELATED"/>
    <property type="match status" value="1"/>
</dbReference>
<accession>A0AAV0W5C0</accession>
<gene>
    <name evidence="2" type="ORF">MEUPH1_LOCUS7348</name>
</gene>
<dbReference type="Proteomes" id="UP001160148">
    <property type="component" value="Unassembled WGS sequence"/>
</dbReference>
<comment type="caution">
    <text evidence="2">The sequence shown here is derived from an EMBL/GenBank/DDBJ whole genome shotgun (WGS) entry which is preliminary data.</text>
</comment>
<evidence type="ECO:0000259" key="1">
    <source>
        <dbReference type="Pfam" id="PF10551"/>
    </source>
</evidence>
<sequence>MDDVIQVYTNNKGAQSIIYQKYSYRLFRTNKNSGDLVWRCNNKLCSVMVTTNSNINVFIKQNKSKHHHETNEINPELKEIRCAVKRKSKLDLNEKPLKIIRKELCTSSVSADNIDAMRQSMYRERRKLLPPVPVSLSDALNKVKESNITLNNGEQFVFVNESTQIIIVTCKTNLQFLCNEIEFILADGTFTYCPKHFYQQYTIHGVCKNYYVPLVFCFLPSKTKDIYKQMWETIKDLCLNNANSVFQPSLLLLDFELGAHIAAKEVFPLIIIKACRFHLGQAWYRKISSIPILKKNYDDKNSQSGLWLKLFFGLPYLPSHMISEAFIEIMATCPEEKQYHDFADYILDNYIETNNFSPILWAEEPNKSTRTTNGAESYHSQLRHEFYVPHPTIFHSIDVLRQQQIITETKFRLIRNGNVNRTRKVSREKEKSILNVYDRFIKNEISLIEYLKTLGCKFISI</sequence>
<evidence type="ECO:0000313" key="2">
    <source>
        <dbReference type="EMBL" id="CAI6350947.1"/>
    </source>
</evidence>
<dbReference type="InterPro" id="IPR018289">
    <property type="entry name" value="MULE_transposase_dom"/>
</dbReference>
<dbReference type="Gene3D" id="2.20.25.240">
    <property type="match status" value="1"/>
</dbReference>
<dbReference type="PANTHER" id="PTHR47160:SF10">
    <property type="entry name" value="MULE TRANSPOSASE DOMAIN-CONTAINING PROTEIN"/>
    <property type="match status" value="1"/>
</dbReference>
<protein>
    <recommendedName>
        <fullName evidence="1">MULE transposase domain-containing protein</fullName>
    </recommendedName>
</protein>
<dbReference type="EMBL" id="CARXXK010000001">
    <property type="protein sequence ID" value="CAI6350947.1"/>
    <property type="molecule type" value="Genomic_DNA"/>
</dbReference>
<evidence type="ECO:0000313" key="3">
    <source>
        <dbReference type="Proteomes" id="UP001160148"/>
    </source>
</evidence>
<name>A0AAV0W5C0_9HEMI</name>
<dbReference type="Pfam" id="PF10551">
    <property type="entry name" value="MULE"/>
    <property type="match status" value="1"/>
</dbReference>
<proteinExistence type="predicted"/>
<reference evidence="2 3" key="1">
    <citation type="submission" date="2023-01" db="EMBL/GenBank/DDBJ databases">
        <authorList>
            <person name="Whitehead M."/>
        </authorList>
    </citation>
    <scope>NUCLEOTIDE SEQUENCE [LARGE SCALE GENOMIC DNA]</scope>
</reference>